<dbReference type="PANTHER" id="PTHR47989">
    <property type="entry name" value="OS01G0750732 PROTEIN"/>
    <property type="match status" value="1"/>
</dbReference>
<keyword evidence="8" id="KW-0812">Transmembrane</keyword>
<comment type="caution">
    <text evidence="10">The sequence shown here is derived from an EMBL/GenBank/DDBJ whole genome shotgun (WGS) entry which is preliminary data.</text>
</comment>
<keyword evidence="1 7" id="KW-0723">Serine/threonine-protein kinase</keyword>
<dbReference type="Pfam" id="PF07714">
    <property type="entry name" value="PK_Tyr_Ser-Thr"/>
    <property type="match status" value="1"/>
</dbReference>
<keyword evidence="11" id="KW-1185">Reference proteome</keyword>
<dbReference type="Proteomes" id="UP001418222">
    <property type="component" value="Unassembled WGS sequence"/>
</dbReference>
<dbReference type="CDD" id="cd14066">
    <property type="entry name" value="STKc_IRAK"/>
    <property type="match status" value="1"/>
</dbReference>
<evidence type="ECO:0000256" key="1">
    <source>
        <dbReference type="ARBA" id="ARBA00022527"/>
    </source>
</evidence>
<dbReference type="PROSITE" id="PS50011">
    <property type="entry name" value="PROTEIN_KINASE_DOM"/>
    <property type="match status" value="1"/>
</dbReference>
<dbReference type="FunFam" id="1.10.510.10:FF:000095">
    <property type="entry name" value="protein STRUBBELIG-RECEPTOR FAMILY 8"/>
    <property type="match status" value="1"/>
</dbReference>
<keyword evidence="2" id="KW-0808">Transferase</keyword>
<dbReference type="InterPro" id="IPR011009">
    <property type="entry name" value="Kinase-like_dom_sf"/>
</dbReference>
<dbReference type="InterPro" id="IPR001245">
    <property type="entry name" value="Ser-Thr/Tyr_kinase_cat_dom"/>
</dbReference>
<evidence type="ECO:0000256" key="5">
    <source>
        <dbReference type="ARBA" id="ARBA00022840"/>
    </source>
</evidence>
<feature type="transmembrane region" description="Helical" evidence="8">
    <location>
        <begin position="6"/>
        <end position="28"/>
    </location>
</feature>
<organism evidence="10 11">
    <name type="scientific">Platanthera zijinensis</name>
    <dbReference type="NCBI Taxonomy" id="2320716"/>
    <lineage>
        <taxon>Eukaryota</taxon>
        <taxon>Viridiplantae</taxon>
        <taxon>Streptophyta</taxon>
        <taxon>Embryophyta</taxon>
        <taxon>Tracheophyta</taxon>
        <taxon>Spermatophyta</taxon>
        <taxon>Magnoliopsida</taxon>
        <taxon>Liliopsida</taxon>
        <taxon>Asparagales</taxon>
        <taxon>Orchidaceae</taxon>
        <taxon>Orchidoideae</taxon>
        <taxon>Orchideae</taxon>
        <taxon>Orchidinae</taxon>
        <taxon>Platanthera</taxon>
    </lineage>
</organism>
<dbReference type="GO" id="GO:0005524">
    <property type="term" value="F:ATP binding"/>
    <property type="evidence" value="ECO:0007669"/>
    <property type="project" value="UniProtKB-UniRule"/>
</dbReference>
<dbReference type="EMBL" id="JBBWWQ010000020">
    <property type="protein sequence ID" value="KAK8917045.1"/>
    <property type="molecule type" value="Genomic_DNA"/>
</dbReference>
<dbReference type="Gene3D" id="1.10.510.10">
    <property type="entry name" value="Transferase(Phosphotransferase) domain 1"/>
    <property type="match status" value="1"/>
</dbReference>
<evidence type="ECO:0000313" key="10">
    <source>
        <dbReference type="EMBL" id="KAK8917045.1"/>
    </source>
</evidence>
<dbReference type="AlphaFoldDB" id="A0AAP0AWF6"/>
<dbReference type="SMART" id="SM00220">
    <property type="entry name" value="S_TKc"/>
    <property type="match status" value="1"/>
</dbReference>
<keyword evidence="8" id="KW-0472">Membrane</keyword>
<dbReference type="PROSITE" id="PS00107">
    <property type="entry name" value="PROTEIN_KINASE_ATP"/>
    <property type="match status" value="1"/>
</dbReference>
<protein>
    <submittedName>
        <fullName evidence="10">LRR receptor-like serine/threonine-protein kinase</fullName>
    </submittedName>
</protein>
<evidence type="ECO:0000313" key="11">
    <source>
        <dbReference type="Proteomes" id="UP001418222"/>
    </source>
</evidence>
<sequence>MIPIYQFKLPVAIAAAGIGLTFLLFFTIRKGWLMINQFKTNGTGVRIYTFHELKKATKSFSVEMLIGSGAFGNVYRGVLDNETRTVAVKIAHSNSTENAEEFRNEVDLLSRIRHKNLVSLLGYCAEAGHLILVYEYVPHGTLLDYLVGGKGRKPLTWEERVTIAIGSAKGIVHLHEFEPPIIHRDLKLSNILVGDGCEAKISDFGLVRIGPDEDASHVTTQVVGTPGYIDPAYFLSHHLTTSSDVFSFGVILLQLVSSRPAIDRKRNKSHHHISNWAEPSVASGRVEEIIDERLQFEVCNMKVMLKMAQLGIRCTAPDPKNRPTMSQVVKELEEALQKATKSAQLSHLESRSVSIDSVHLQRFYVENLQDLSFNSASMRCLDVDKLVNSNEGIDGK</sequence>
<dbReference type="PANTHER" id="PTHR47989:SF61">
    <property type="entry name" value="PROTEIN KINASE DOMAIN-CONTAINING PROTEIN"/>
    <property type="match status" value="1"/>
</dbReference>
<evidence type="ECO:0000256" key="4">
    <source>
        <dbReference type="ARBA" id="ARBA00022777"/>
    </source>
</evidence>
<dbReference type="SUPFAM" id="SSF56112">
    <property type="entry name" value="Protein kinase-like (PK-like)"/>
    <property type="match status" value="1"/>
</dbReference>
<dbReference type="InterPro" id="IPR017441">
    <property type="entry name" value="Protein_kinase_ATP_BS"/>
</dbReference>
<dbReference type="InterPro" id="IPR000719">
    <property type="entry name" value="Prot_kinase_dom"/>
</dbReference>
<keyword evidence="4 10" id="KW-0418">Kinase</keyword>
<comment type="similarity">
    <text evidence="7">Belongs to the protein kinase superfamily.</text>
</comment>
<evidence type="ECO:0000256" key="3">
    <source>
        <dbReference type="ARBA" id="ARBA00022741"/>
    </source>
</evidence>
<feature type="domain" description="Protein kinase" evidence="9">
    <location>
        <begin position="60"/>
        <end position="336"/>
    </location>
</feature>
<gene>
    <name evidence="10" type="ORF">KSP39_PZI022873</name>
</gene>
<dbReference type="InterPro" id="IPR008271">
    <property type="entry name" value="Ser/Thr_kinase_AS"/>
</dbReference>
<keyword evidence="10" id="KW-0675">Receptor</keyword>
<evidence type="ECO:0000256" key="8">
    <source>
        <dbReference type="SAM" id="Phobius"/>
    </source>
</evidence>
<name>A0AAP0AWF6_9ASPA</name>
<evidence type="ECO:0000259" key="9">
    <source>
        <dbReference type="PROSITE" id="PS50011"/>
    </source>
</evidence>
<evidence type="ECO:0000256" key="6">
    <source>
        <dbReference type="PROSITE-ProRule" id="PRU10141"/>
    </source>
</evidence>
<dbReference type="Gene3D" id="3.30.200.20">
    <property type="entry name" value="Phosphorylase Kinase, domain 1"/>
    <property type="match status" value="1"/>
</dbReference>
<proteinExistence type="inferred from homology"/>
<evidence type="ECO:0000256" key="7">
    <source>
        <dbReference type="RuleBase" id="RU000304"/>
    </source>
</evidence>
<feature type="binding site" evidence="6">
    <location>
        <position position="89"/>
    </location>
    <ligand>
        <name>ATP</name>
        <dbReference type="ChEBI" id="CHEBI:30616"/>
    </ligand>
</feature>
<keyword evidence="5 6" id="KW-0067">ATP-binding</keyword>
<keyword evidence="3 6" id="KW-0547">Nucleotide-binding</keyword>
<keyword evidence="8" id="KW-1133">Transmembrane helix</keyword>
<reference evidence="10 11" key="1">
    <citation type="journal article" date="2022" name="Nat. Plants">
        <title>Genomes of leafy and leafless Platanthera orchids illuminate the evolution of mycoheterotrophy.</title>
        <authorList>
            <person name="Li M.H."/>
            <person name="Liu K.W."/>
            <person name="Li Z."/>
            <person name="Lu H.C."/>
            <person name="Ye Q.L."/>
            <person name="Zhang D."/>
            <person name="Wang J.Y."/>
            <person name="Li Y.F."/>
            <person name="Zhong Z.M."/>
            <person name="Liu X."/>
            <person name="Yu X."/>
            <person name="Liu D.K."/>
            <person name="Tu X.D."/>
            <person name="Liu B."/>
            <person name="Hao Y."/>
            <person name="Liao X.Y."/>
            <person name="Jiang Y.T."/>
            <person name="Sun W.H."/>
            <person name="Chen J."/>
            <person name="Chen Y.Q."/>
            <person name="Ai Y."/>
            <person name="Zhai J.W."/>
            <person name="Wu S.S."/>
            <person name="Zhou Z."/>
            <person name="Hsiao Y.Y."/>
            <person name="Wu W.L."/>
            <person name="Chen Y.Y."/>
            <person name="Lin Y.F."/>
            <person name="Hsu J.L."/>
            <person name="Li C.Y."/>
            <person name="Wang Z.W."/>
            <person name="Zhao X."/>
            <person name="Zhong W.Y."/>
            <person name="Ma X.K."/>
            <person name="Ma L."/>
            <person name="Huang J."/>
            <person name="Chen G.Z."/>
            <person name="Huang M.Z."/>
            <person name="Huang L."/>
            <person name="Peng D.H."/>
            <person name="Luo Y.B."/>
            <person name="Zou S.Q."/>
            <person name="Chen S.P."/>
            <person name="Lan S."/>
            <person name="Tsai W.C."/>
            <person name="Van de Peer Y."/>
            <person name="Liu Z.J."/>
        </authorList>
    </citation>
    <scope>NUCLEOTIDE SEQUENCE [LARGE SCALE GENOMIC DNA]</scope>
    <source>
        <strain evidence="10">Lor287</strain>
    </source>
</reference>
<dbReference type="PROSITE" id="PS00108">
    <property type="entry name" value="PROTEIN_KINASE_ST"/>
    <property type="match status" value="1"/>
</dbReference>
<dbReference type="GO" id="GO:0004674">
    <property type="term" value="F:protein serine/threonine kinase activity"/>
    <property type="evidence" value="ECO:0007669"/>
    <property type="project" value="UniProtKB-KW"/>
</dbReference>
<dbReference type="FunFam" id="3.30.200.20:FF:000039">
    <property type="entry name" value="receptor-like protein kinase FERONIA"/>
    <property type="match status" value="1"/>
</dbReference>
<evidence type="ECO:0000256" key="2">
    <source>
        <dbReference type="ARBA" id="ARBA00022679"/>
    </source>
</evidence>
<accession>A0AAP0AWF6</accession>